<evidence type="ECO:0000256" key="1">
    <source>
        <dbReference type="SAM" id="Phobius"/>
    </source>
</evidence>
<dbReference type="RefSeq" id="XP_040699596.1">
    <property type="nucleotide sequence ID" value="XM_040846639.1"/>
</dbReference>
<dbReference type="OrthoDB" id="196140at2759"/>
<dbReference type="PANTHER" id="PTHR34062">
    <property type="entry name" value="OXIDOREDUCTASE 21 KDA SUBUNIT, PUTATIVE (AFU_ORTHOLOGUE AFUA_4G04750)-RELATED"/>
    <property type="match status" value="1"/>
</dbReference>
<proteinExistence type="predicted"/>
<dbReference type="Proteomes" id="UP000184356">
    <property type="component" value="Unassembled WGS sequence"/>
</dbReference>
<dbReference type="InterPro" id="IPR019721">
    <property type="entry name" value="NADH-UbQ_OxRdtase_su21_N"/>
</dbReference>
<evidence type="ECO:0000313" key="4">
    <source>
        <dbReference type="EMBL" id="OJJ55790.1"/>
    </source>
</evidence>
<keyword evidence="1" id="KW-1133">Transmembrane helix</keyword>
<dbReference type="Pfam" id="PF10785">
    <property type="entry name" value="NADH-u_ox-rdase"/>
    <property type="match status" value="1"/>
</dbReference>
<dbReference type="Pfam" id="PF12853">
    <property type="entry name" value="NADH_u_ox_C"/>
    <property type="match status" value="1"/>
</dbReference>
<dbReference type="InterPro" id="IPR024549">
    <property type="entry name" value="NADH-UbQ_OxRdtase_su21_C_fun"/>
</dbReference>
<evidence type="ECO:0000259" key="2">
    <source>
        <dbReference type="Pfam" id="PF10785"/>
    </source>
</evidence>
<dbReference type="AlphaFoldDB" id="A0A1L9T8M4"/>
<gene>
    <name evidence="4" type="ORF">ASPSYDRAFT_433975</name>
</gene>
<dbReference type="PANTHER" id="PTHR34062:SF1">
    <property type="entry name" value="NADH-UBIQUINONE OXIDOREDUCTASE 21KDA SUBUNIT N-TERMINAL DOMAIN-CONTAINING PROTEIN"/>
    <property type="match status" value="1"/>
</dbReference>
<evidence type="ECO:0008006" key="6">
    <source>
        <dbReference type="Google" id="ProtNLM"/>
    </source>
</evidence>
<accession>A0A1L9T8M4</accession>
<evidence type="ECO:0000259" key="3">
    <source>
        <dbReference type="Pfam" id="PF12853"/>
    </source>
</evidence>
<feature type="domain" description="NADH-ubiquinone oxidoreductase 21kDa subunit N-terminal" evidence="2">
    <location>
        <begin position="17"/>
        <end position="102"/>
    </location>
</feature>
<feature type="transmembrane region" description="Helical" evidence="1">
    <location>
        <begin position="69"/>
        <end position="90"/>
    </location>
</feature>
<feature type="transmembrane region" description="Helical" evidence="1">
    <location>
        <begin position="40"/>
        <end position="57"/>
    </location>
</feature>
<evidence type="ECO:0000313" key="5">
    <source>
        <dbReference type="Proteomes" id="UP000184356"/>
    </source>
</evidence>
<dbReference type="VEuPathDB" id="FungiDB:ASPSYDRAFT_433975"/>
<organism evidence="4 5">
    <name type="scientific">Aspergillus sydowii CBS 593.65</name>
    <dbReference type="NCBI Taxonomy" id="1036612"/>
    <lineage>
        <taxon>Eukaryota</taxon>
        <taxon>Fungi</taxon>
        <taxon>Dikarya</taxon>
        <taxon>Ascomycota</taxon>
        <taxon>Pezizomycotina</taxon>
        <taxon>Eurotiomycetes</taxon>
        <taxon>Eurotiomycetidae</taxon>
        <taxon>Eurotiales</taxon>
        <taxon>Aspergillaceae</taxon>
        <taxon>Aspergillus</taxon>
        <taxon>Aspergillus subgen. Nidulantes</taxon>
    </lineage>
</organism>
<protein>
    <recommendedName>
        <fullName evidence="6">NADH-ubiquinone oxidoreductase 21kDa subunit N-terminal domain-containing protein</fullName>
    </recommendedName>
</protein>
<dbReference type="GeneID" id="63762712"/>
<name>A0A1L9T8M4_9EURO</name>
<reference evidence="5" key="1">
    <citation type="journal article" date="2017" name="Genome Biol.">
        <title>Comparative genomics reveals high biological diversity and specific adaptations in the industrially and medically important fungal genus Aspergillus.</title>
        <authorList>
            <person name="de Vries R.P."/>
            <person name="Riley R."/>
            <person name="Wiebenga A."/>
            <person name="Aguilar-Osorio G."/>
            <person name="Amillis S."/>
            <person name="Uchima C.A."/>
            <person name="Anderluh G."/>
            <person name="Asadollahi M."/>
            <person name="Askin M."/>
            <person name="Barry K."/>
            <person name="Battaglia E."/>
            <person name="Bayram O."/>
            <person name="Benocci T."/>
            <person name="Braus-Stromeyer S.A."/>
            <person name="Caldana C."/>
            <person name="Canovas D."/>
            <person name="Cerqueira G.C."/>
            <person name="Chen F."/>
            <person name="Chen W."/>
            <person name="Choi C."/>
            <person name="Clum A."/>
            <person name="Dos Santos R.A."/>
            <person name="Damasio A.R."/>
            <person name="Diallinas G."/>
            <person name="Emri T."/>
            <person name="Fekete E."/>
            <person name="Flipphi M."/>
            <person name="Freyberg S."/>
            <person name="Gallo A."/>
            <person name="Gournas C."/>
            <person name="Habgood R."/>
            <person name="Hainaut M."/>
            <person name="Harispe M.L."/>
            <person name="Henrissat B."/>
            <person name="Hilden K.S."/>
            <person name="Hope R."/>
            <person name="Hossain A."/>
            <person name="Karabika E."/>
            <person name="Karaffa L."/>
            <person name="Karanyi Z."/>
            <person name="Krasevec N."/>
            <person name="Kuo A."/>
            <person name="Kusch H."/>
            <person name="LaButti K."/>
            <person name="Lagendijk E.L."/>
            <person name="Lapidus A."/>
            <person name="Levasseur A."/>
            <person name="Lindquist E."/>
            <person name="Lipzen A."/>
            <person name="Logrieco A.F."/>
            <person name="MacCabe A."/>
            <person name="Maekelae M.R."/>
            <person name="Malavazi I."/>
            <person name="Melin P."/>
            <person name="Meyer V."/>
            <person name="Mielnichuk N."/>
            <person name="Miskei M."/>
            <person name="Molnar A.P."/>
            <person name="Mule G."/>
            <person name="Ngan C.Y."/>
            <person name="Orejas M."/>
            <person name="Orosz E."/>
            <person name="Ouedraogo J.P."/>
            <person name="Overkamp K.M."/>
            <person name="Park H.-S."/>
            <person name="Perrone G."/>
            <person name="Piumi F."/>
            <person name="Punt P.J."/>
            <person name="Ram A.F."/>
            <person name="Ramon A."/>
            <person name="Rauscher S."/>
            <person name="Record E."/>
            <person name="Riano-Pachon D.M."/>
            <person name="Robert V."/>
            <person name="Roehrig J."/>
            <person name="Ruller R."/>
            <person name="Salamov A."/>
            <person name="Salih N.S."/>
            <person name="Samson R.A."/>
            <person name="Sandor E."/>
            <person name="Sanguinetti M."/>
            <person name="Schuetze T."/>
            <person name="Sepcic K."/>
            <person name="Shelest E."/>
            <person name="Sherlock G."/>
            <person name="Sophianopoulou V."/>
            <person name="Squina F.M."/>
            <person name="Sun H."/>
            <person name="Susca A."/>
            <person name="Todd R.B."/>
            <person name="Tsang A."/>
            <person name="Unkles S.E."/>
            <person name="van de Wiele N."/>
            <person name="van Rossen-Uffink D."/>
            <person name="Oliveira J.V."/>
            <person name="Vesth T.C."/>
            <person name="Visser J."/>
            <person name="Yu J.-H."/>
            <person name="Zhou M."/>
            <person name="Andersen M.R."/>
            <person name="Archer D.B."/>
            <person name="Baker S.E."/>
            <person name="Benoit I."/>
            <person name="Brakhage A.A."/>
            <person name="Braus G.H."/>
            <person name="Fischer R."/>
            <person name="Frisvad J.C."/>
            <person name="Goldman G.H."/>
            <person name="Houbraken J."/>
            <person name="Oakley B."/>
            <person name="Pocsi I."/>
            <person name="Scazzocchio C."/>
            <person name="Seiboth B."/>
            <person name="vanKuyk P.A."/>
            <person name="Wortman J."/>
            <person name="Dyer P.S."/>
            <person name="Grigoriev I.V."/>
        </authorList>
    </citation>
    <scope>NUCLEOTIDE SEQUENCE [LARGE SCALE GENOMIC DNA]</scope>
    <source>
        <strain evidence="5">CBS 593.65</strain>
    </source>
</reference>
<sequence>MADTNNSAVVPPKRALTDYPLIDSDPHVRRVFGYARPSDYAVAGGAAAASPLAFWVMERMSPSHVGRGGFSPVMRLATAVGVIGGLHILYQRSCNRFHGFTENSREVDMDMKEMVDKGVAARNSRYANLFVQVIPWFNLVNHEHHGVDTAKYYQQAERELEAERLSKAGSS</sequence>
<keyword evidence="5" id="KW-1185">Reference proteome</keyword>
<dbReference type="InterPro" id="IPR053229">
    <property type="entry name" value="NADH-Q_oxidrdct_subunit"/>
</dbReference>
<keyword evidence="1" id="KW-0472">Membrane</keyword>
<dbReference type="STRING" id="1036612.A0A1L9T8M4"/>
<keyword evidence="1" id="KW-0812">Transmembrane</keyword>
<dbReference type="EMBL" id="KV878592">
    <property type="protein sequence ID" value="OJJ55790.1"/>
    <property type="molecule type" value="Genomic_DNA"/>
</dbReference>
<feature type="domain" description="NADH-ubiquinone oxidoreductase 21kDa subunit C-terminal fungi" evidence="3">
    <location>
        <begin position="116"/>
        <end position="165"/>
    </location>
</feature>